<dbReference type="InterPro" id="IPR036259">
    <property type="entry name" value="MFS_trans_sf"/>
</dbReference>
<evidence type="ECO:0000313" key="3">
    <source>
        <dbReference type="EMBL" id="HFK20524.1"/>
    </source>
</evidence>
<dbReference type="CDD" id="cd17370">
    <property type="entry name" value="MFS_MJ1317_like"/>
    <property type="match status" value="1"/>
</dbReference>
<evidence type="ECO:0000256" key="1">
    <source>
        <dbReference type="SAM" id="Phobius"/>
    </source>
</evidence>
<keyword evidence="1" id="KW-0472">Membrane</keyword>
<evidence type="ECO:0000259" key="2">
    <source>
        <dbReference type="PROSITE" id="PS50850"/>
    </source>
</evidence>
<protein>
    <submittedName>
        <fullName evidence="3">MFS transporter</fullName>
    </submittedName>
</protein>
<dbReference type="PROSITE" id="PS50850">
    <property type="entry name" value="MFS"/>
    <property type="match status" value="1"/>
</dbReference>
<keyword evidence="1" id="KW-0812">Transmembrane</keyword>
<feature type="transmembrane region" description="Helical" evidence="1">
    <location>
        <begin position="170"/>
        <end position="190"/>
    </location>
</feature>
<dbReference type="InterPro" id="IPR020846">
    <property type="entry name" value="MFS_dom"/>
</dbReference>
<name>A0A7C3ES81_9CREN</name>
<feature type="transmembrane region" description="Helical" evidence="1">
    <location>
        <begin position="340"/>
        <end position="363"/>
    </location>
</feature>
<dbReference type="GO" id="GO:0022857">
    <property type="term" value="F:transmembrane transporter activity"/>
    <property type="evidence" value="ECO:0007669"/>
    <property type="project" value="InterPro"/>
</dbReference>
<keyword evidence="1" id="KW-1133">Transmembrane helix</keyword>
<reference evidence="3" key="1">
    <citation type="journal article" date="2020" name="mSystems">
        <title>Genome- and Community-Level Interaction Insights into Carbon Utilization and Element Cycling Functions of Hydrothermarchaeota in Hydrothermal Sediment.</title>
        <authorList>
            <person name="Zhou Z."/>
            <person name="Liu Y."/>
            <person name="Xu W."/>
            <person name="Pan J."/>
            <person name="Luo Z.H."/>
            <person name="Li M."/>
        </authorList>
    </citation>
    <scope>NUCLEOTIDE SEQUENCE [LARGE SCALE GENOMIC DNA]</scope>
    <source>
        <strain evidence="3">SpSt-468</strain>
    </source>
</reference>
<dbReference type="PANTHER" id="PTHR23518:SF2">
    <property type="entry name" value="MAJOR FACILITATOR SUPERFAMILY TRANSPORTER"/>
    <property type="match status" value="1"/>
</dbReference>
<dbReference type="SUPFAM" id="SSF103473">
    <property type="entry name" value="MFS general substrate transporter"/>
    <property type="match status" value="1"/>
</dbReference>
<dbReference type="InterPro" id="IPR011701">
    <property type="entry name" value="MFS"/>
</dbReference>
<sequence>MAQKGKIILGISSNIIFLGIVSFFTDISTEMVVAILPTFLVLNLGATPEIVGLIEGAAESLTSFIRLISGRLSDVTGKRKSLTAAGYSLSNAVKPLMGLVASWPQVMALRMGDRVGKGLRTPPRDAIIADSSEEQHMGKSFGLHRTLDQLGAIVGPILAFLLLVPLGYNGIFILTIIPGTLAVLVLLLFVREPPKRAQGNNVTLHNAREVMNRKFLFYIGSATLYAVSSISYAFILLRAIEIGIPQEYSPLVYAAIQISHVASSLPAGEISDRFGRVKAVQLGYASLVLAFITIATTSDPQLMMLGVVLFGINQGIVETSQRAIIPSLVPQDLKGTAYGVYNTAVGAVTFPTNLIAGFIFMTYGSASAFIYGAAFGIFASVMMAVTGKVSKQGQ</sequence>
<proteinExistence type="predicted"/>
<dbReference type="EMBL" id="DSTX01000007">
    <property type="protein sequence ID" value="HFK20524.1"/>
    <property type="molecule type" value="Genomic_DNA"/>
</dbReference>
<feature type="transmembrane region" description="Helical" evidence="1">
    <location>
        <begin position="7"/>
        <end position="25"/>
    </location>
</feature>
<accession>A0A7C3ES81</accession>
<comment type="caution">
    <text evidence="3">The sequence shown here is derived from an EMBL/GenBank/DDBJ whole genome shotgun (WGS) entry which is preliminary data.</text>
</comment>
<dbReference type="Gene3D" id="1.20.1250.20">
    <property type="entry name" value="MFS general substrate transporter like domains"/>
    <property type="match status" value="1"/>
</dbReference>
<organism evidence="3">
    <name type="scientific">Candidatus Methanomethylicus mesodigestus</name>
    <dbReference type="NCBI Taxonomy" id="1867258"/>
    <lineage>
        <taxon>Archaea</taxon>
        <taxon>Thermoproteota</taxon>
        <taxon>Methanosuratincolia</taxon>
        <taxon>Candidatus Methanomethylicales</taxon>
        <taxon>Candidatus Methanomethylicaceae</taxon>
        <taxon>Candidatus Methanomethylicus</taxon>
    </lineage>
</organism>
<dbReference type="PANTHER" id="PTHR23518">
    <property type="entry name" value="C-METHYLTRANSFERASE"/>
    <property type="match status" value="1"/>
</dbReference>
<dbReference type="AlphaFoldDB" id="A0A7C3ES81"/>
<feature type="transmembrane region" description="Helical" evidence="1">
    <location>
        <begin position="369"/>
        <end position="387"/>
    </location>
</feature>
<feature type="domain" description="Major facilitator superfamily (MFS) profile" evidence="2">
    <location>
        <begin position="14"/>
        <end position="391"/>
    </location>
</feature>
<feature type="transmembrane region" description="Helical" evidence="1">
    <location>
        <begin position="215"/>
        <end position="236"/>
    </location>
</feature>
<gene>
    <name evidence="3" type="ORF">ENS19_04495</name>
</gene>
<dbReference type="Pfam" id="PF07690">
    <property type="entry name" value="MFS_1"/>
    <property type="match status" value="1"/>
</dbReference>